<evidence type="ECO:0000256" key="2">
    <source>
        <dbReference type="ARBA" id="ARBA00023125"/>
    </source>
</evidence>
<name>A0ABT8EBP6_9BACL</name>
<evidence type="ECO:0000259" key="4">
    <source>
        <dbReference type="PROSITE" id="PS50995"/>
    </source>
</evidence>
<keyword evidence="6" id="KW-1185">Reference proteome</keyword>
<dbReference type="InterPro" id="IPR000835">
    <property type="entry name" value="HTH_MarR-typ"/>
</dbReference>
<dbReference type="Gene3D" id="1.10.10.10">
    <property type="entry name" value="Winged helix-like DNA-binding domain superfamily/Winged helix DNA-binding domain"/>
    <property type="match status" value="1"/>
</dbReference>
<dbReference type="PANTHER" id="PTHR42756">
    <property type="entry name" value="TRANSCRIPTIONAL REGULATOR, MARR"/>
    <property type="match status" value="1"/>
</dbReference>
<keyword evidence="2" id="KW-0238">DNA-binding</keyword>
<keyword evidence="1" id="KW-0805">Transcription regulation</keyword>
<proteinExistence type="predicted"/>
<dbReference type="Proteomes" id="UP001168694">
    <property type="component" value="Unassembled WGS sequence"/>
</dbReference>
<dbReference type="SUPFAM" id="SSF46785">
    <property type="entry name" value="Winged helix' DNA-binding domain"/>
    <property type="match status" value="1"/>
</dbReference>
<dbReference type="PANTHER" id="PTHR42756:SF1">
    <property type="entry name" value="TRANSCRIPTIONAL REPRESSOR OF EMRAB OPERON"/>
    <property type="match status" value="1"/>
</dbReference>
<accession>A0ABT8EBP6</accession>
<dbReference type="RefSeq" id="WP_290401453.1">
    <property type="nucleotide sequence ID" value="NZ_JAUHLN010000005.1"/>
</dbReference>
<evidence type="ECO:0000313" key="6">
    <source>
        <dbReference type="Proteomes" id="UP001168694"/>
    </source>
</evidence>
<dbReference type="InterPro" id="IPR036388">
    <property type="entry name" value="WH-like_DNA-bd_sf"/>
</dbReference>
<dbReference type="InterPro" id="IPR036390">
    <property type="entry name" value="WH_DNA-bd_sf"/>
</dbReference>
<protein>
    <submittedName>
        <fullName evidence="5">MarR family winged helix-turn-helix transcriptional regulator</fullName>
    </submittedName>
</protein>
<keyword evidence="3" id="KW-0804">Transcription</keyword>
<sequence>MNAEKIRKFNRFYTRVLGLMNQYTDKSKFTLLETQLLYEINRNKGCSANDLINFFQLDKGYLSRVLKKLESQNAVIRHYSSEDKRKIKLYLTNDGKKELDDLIALSNCYVLSMVDQIPEEEQLKLIKAMEQIELILTEFVDQKRNK</sequence>
<organism evidence="5 6">
    <name type="scientific">Fictibacillus terranigra</name>
    <dbReference type="NCBI Taxonomy" id="3058424"/>
    <lineage>
        <taxon>Bacteria</taxon>
        <taxon>Bacillati</taxon>
        <taxon>Bacillota</taxon>
        <taxon>Bacilli</taxon>
        <taxon>Bacillales</taxon>
        <taxon>Fictibacillaceae</taxon>
        <taxon>Fictibacillus</taxon>
    </lineage>
</organism>
<reference evidence="5" key="1">
    <citation type="submission" date="2023-06" db="EMBL/GenBank/DDBJ databases">
        <title>Draft Genome Sequences of Representative Paenibacillus Polymyxa, Bacillus cereus, Fictibacillus sp., and Brevibacillus agri Strains Isolated from Amazonian Dark Earth.</title>
        <authorList>
            <person name="Pellegrinetti T.A."/>
            <person name="Cunha I.C.M."/>
            <person name="Chaves M.G."/>
            <person name="Freitas A.S."/>
            <person name="Silva A.V.R."/>
            <person name="Tsai S.M."/>
            <person name="Mendes L.W."/>
        </authorList>
    </citation>
    <scope>NUCLEOTIDE SEQUENCE</scope>
    <source>
        <strain evidence="5">CENA-BCM004</strain>
    </source>
</reference>
<feature type="domain" description="HTH marR-type" evidence="4">
    <location>
        <begin position="1"/>
        <end position="134"/>
    </location>
</feature>
<gene>
    <name evidence="5" type="ORF">QYF49_20460</name>
</gene>
<evidence type="ECO:0000256" key="3">
    <source>
        <dbReference type="ARBA" id="ARBA00023163"/>
    </source>
</evidence>
<dbReference type="PROSITE" id="PS50995">
    <property type="entry name" value="HTH_MARR_2"/>
    <property type="match status" value="1"/>
</dbReference>
<evidence type="ECO:0000256" key="1">
    <source>
        <dbReference type="ARBA" id="ARBA00023015"/>
    </source>
</evidence>
<dbReference type="EMBL" id="JAUHLN010000005">
    <property type="protein sequence ID" value="MDN4075339.1"/>
    <property type="molecule type" value="Genomic_DNA"/>
</dbReference>
<dbReference type="Pfam" id="PF01047">
    <property type="entry name" value="MarR"/>
    <property type="match status" value="1"/>
</dbReference>
<dbReference type="SMART" id="SM00347">
    <property type="entry name" value="HTH_MARR"/>
    <property type="match status" value="1"/>
</dbReference>
<comment type="caution">
    <text evidence="5">The sequence shown here is derived from an EMBL/GenBank/DDBJ whole genome shotgun (WGS) entry which is preliminary data.</text>
</comment>
<evidence type="ECO:0000313" key="5">
    <source>
        <dbReference type="EMBL" id="MDN4075339.1"/>
    </source>
</evidence>